<dbReference type="STRING" id="435.A0U92_08695"/>
<dbReference type="OrthoDB" id="9903793at2"/>
<name>A0A1U9KKU4_ACEAC</name>
<dbReference type="RefSeq" id="WP_077814335.1">
    <property type="nucleotide sequence ID" value="NZ_CP014692.1"/>
</dbReference>
<keyword evidence="1" id="KW-0732">Signal</keyword>
<organism evidence="2 3">
    <name type="scientific">Acetobacter aceti</name>
    <dbReference type="NCBI Taxonomy" id="435"/>
    <lineage>
        <taxon>Bacteria</taxon>
        <taxon>Pseudomonadati</taxon>
        <taxon>Pseudomonadota</taxon>
        <taxon>Alphaproteobacteria</taxon>
        <taxon>Acetobacterales</taxon>
        <taxon>Acetobacteraceae</taxon>
        <taxon>Acetobacter</taxon>
        <taxon>Acetobacter subgen. Acetobacter</taxon>
    </lineage>
</organism>
<accession>A0A1U9KKU4</accession>
<proteinExistence type="predicted"/>
<evidence type="ECO:0000256" key="1">
    <source>
        <dbReference type="SAM" id="SignalP"/>
    </source>
</evidence>
<dbReference type="EMBL" id="CP014692">
    <property type="protein sequence ID" value="AQS86366.1"/>
    <property type="molecule type" value="Genomic_DNA"/>
</dbReference>
<dbReference type="KEGG" id="aace:A0U92_08695"/>
<protein>
    <recommendedName>
        <fullName evidence="4">Invasion associated locus B family protein</fullName>
    </recommendedName>
</protein>
<keyword evidence="3" id="KW-1185">Reference proteome</keyword>
<evidence type="ECO:0000313" key="3">
    <source>
        <dbReference type="Proteomes" id="UP000188937"/>
    </source>
</evidence>
<feature type="chain" id="PRO_5013364398" description="Invasion associated locus B family protein" evidence="1">
    <location>
        <begin position="19"/>
        <end position="171"/>
    </location>
</feature>
<feature type="signal peptide" evidence="1">
    <location>
        <begin position="1"/>
        <end position="18"/>
    </location>
</feature>
<reference evidence="2 3" key="1">
    <citation type="submission" date="2016-03" db="EMBL/GenBank/DDBJ databases">
        <title>Acetic acid bacteria sequencing.</title>
        <authorList>
            <person name="Brandt J."/>
            <person name="Jakob F."/>
            <person name="Vogel R.F."/>
        </authorList>
    </citation>
    <scope>NUCLEOTIDE SEQUENCE [LARGE SCALE GENOMIC DNA]</scope>
    <source>
        <strain evidence="2 3">TMW2.1153</strain>
    </source>
</reference>
<gene>
    <name evidence="2" type="ORF">A0U92_08695</name>
</gene>
<sequence length="171" mass="18133">MRRISVAAGLLFCFSAHAQEAITTPERMDGPWVALHHSSDGGEHVDACILKASGLALQFQATQKAASIQVADESASSGQSLPVTLKAGSFSRTFQMTSTASESLSARIKAEAMRTILDAFRKAPSVIVQIGSTDGEPIPLEGNTRTLDAFLSCMKTHAFDGLEKGGSKVRH</sequence>
<evidence type="ECO:0008006" key="4">
    <source>
        <dbReference type="Google" id="ProtNLM"/>
    </source>
</evidence>
<dbReference type="AlphaFoldDB" id="A0A1U9KKU4"/>
<evidence type="ECO:0000313" key="2">
    <source>
        <dbReference type="EMBL" id="AQS86366.1"/>
    </source>
</evidence>
<dbReference type="Proteomes" id="UP000188937">
    <property type="component" value="Chromosome"/>
</dbReference>